<dbReference type="EMBL" id="JAVFWL010000002">
    <property type="protein sequence ID" value="KAK6735666.1"/>
    <property type="molecule type" value="Genomic_DNA"/>
</dbReference>
<evidence type="ECO:0000313" key="4">
    <source>
        <dbReference type="Proteomes" id="UP001303046"/>
    </source>
</evidence>
<dbReference type="Proteomes" id="UP001303046">
    <property type="component" value="Unassembled WGS sequence"/>
</dbReference>
<comment type="caution">
    <text evidence="3">The sequence shown here is derived from an EMBL/GenBank/DDBJ whole genome shotgun (WGS) entry which is preliminary data.</text>
</comment>
<dbReference type="PANTHER" id="PTHR11091">
    <property type="entry name" value="OXIDOREDUCTASE-RELATED"/>
    <property type="match status" value="1"/>
</dbReference>
<organism evidence="3 4">
    <name type="scientific">Necator americanus</name>
    <name type="common">Human hookworm</name>
    <dbReference type="NCBI Taxonomy" id="51031"/>
    <lineage>
        <taxon>Eukaryota</taxon>
        <taxon>Metazoa</taxon>
        <taxon>Ecdysozoa</taxon>
        <taxon>Nematoda</taxon>
        <taxon>Chromadorea</taxon>
        <taxon>Rhabditida</taxon>
        <taxon>Rhabditina</taxon>
        <taxon>Rhabditomorpha</taxon>
        <taxon>Strongyloidea</taxon>
        <taxon>Ancylostomatidae</taxon>
        <taxon>Bunostominae</taxon>
        <taxon>Necator</taxon>
    </lineage>
</organism>
<dbReference type="InterPro" id="IPR003767">
    <property type="entry name" value="Malate/L-lactate_DH-like"/>
</dbReference>
<dbReference type="InterPro" id="IPR043143">
    <property type="entry name" value="Mal/L-sulf/L-lact_DH-like_NADP"/>
</dbReference>
<dbReference type="PANTHER" id="PTHR11091:SF0">
    <property type="entry name" value="MALATE DEHYDROGENASE"/>
    <property type="match status" value="1"/>
</dbReference>
<name>A0ABR1CB08_NECAM</name>
<comment type="similarity">
    <text evidence="1">Belongs to the LDH2/MDH2 oxidoreductase family.</text>
</comment>
<dbReference type="Pfam" id="PF02615">
    <property type="entry name" value="Ldh_2"/>
    <property type="match status" value="1"/>
</dbReference>
<dbReference type="Gene3D" id="3.30.1370.60">
    <property type="entry name" value="Hypothetical oxidoreductase yiak, domain 2"/>
    <property type="match status" value="1"/>
</dbReference>
<dbReference type="InterPro" id="IPR043144">
    <property type="entry name" value="Mal/L-sulf/L-lact_DH-like_ah"/>
</dbReference>
<dbReference type="Gene3D" id="1.10.1530.10">
    <property type="match status" value="1"/>
</dbReference>
<evidence type="ECO:0000313" key="3">
    <source>
        <dbReference type="EMBL" id="KAK6735666.1"/>
    </source>
</evidence>
<protein>
    <recommendedName>
        <fullName evidence="5">Malate/L-lactate dehydrogenase</fullName>
    </recommendedName>
</protein>
<evidence type="ECO:0000256" key="2">
    <source>
        <dbReference type="ARBA" id="ARBA00023002"/>
    </source>
</evidence>
<gene>
    <name evidence="3" type="primary">Necator_chrII.g6518</name>
    <name evidence="3" type="ORF">RB195_018725</name>
</gene>
<proteinExistence type="inferred from homology"/>
<accession>A0ABR1CB08</accession>
<keyword evidence="2" id="KW-0560">Oxidoreductase</keyword>
<keyword evidence="4" id="KW-1185">Reference proteome</keyword>
<evidence type="ECO:0000256" key="1">
    <source>
        <dbReference type="ARBA" id="ARBA00006056"/>
    </source>
</evidence>
<dbReference type="SUPFAM" id="SSF89733">
    <property type="entry name" value="L-sulfolactate dehydrogenase-like"/>
    <property type="match status" value="1"/>
</dbReference>
<dbReference type="InterPro" id="IPR036111">
    <property type="entry name" value="Mal/L-sulfo/L-lacto_DH-like_sf"/>
</dbReference>
<evidence type="ECO:0008006" key="5">
    <source>
        <dbReference type="Google" id="ProtNLM"/>
    </source>
</evidence>
<reference evidence="3 4" key="1">
    <citation type="submission" date="2023-08" db="EMBL/GenBank/DDBJ databases">
        <title>A Necator americanus chromosomal reference genome.</title>
        <authorList>
            <person name="Ilik V."/>
            <person name="Petrzelkova K.J."/>
            <person name="Pardy F."/>
            <person name="Fuh T."/>
            <person name="Niatou-Singa F.S."/>
            <person name="Gouil Q."/>
            <person name="Baker L."/>
            <person name="Ritchie M.E."/>
            <person name="Jex A.R."/>
            <person name="Gazzola D."/>
            <person name="Li H."/>
            <person name="Toshio Fujiwara R."/>
            <person name="Zhan B."/>
            <person name="Aroian R.V."/>
            <person name="Pafco B."/>
            <person name="Schwarz E.M."/>
        </authorList>
    </citation>
    <scope>NUCLEOTIDE SEQUENCE [LARGE SCALE GENOMIC DNA]</scope>
    <source>
        <strain evidence="3 4">Aroian</strain>
        <tissue evidence="3">Whole animal</tissue>
    </source>
</reference>
<sequence length="365" mass="39468">MPTTVLPGEKVVRRDDMYRFMVDCMKSVGVVESHAGQLAEVLIEADVRGHYSHGLNRLDMYVNDCLKKVCRTHGVPSILKERAGSAWVDGKNLLGPVVGNFCMDLAVKKAKDAGVGWVVAKGSNHFGIAAWYVMRAMKEGMMAMSFTNTSPVTYPTRSSKPALGTNPMCIGANGTNGDSYVLDMATTTVAIGKVEIAKRRGEQVPETWGVESGGHLTTNPEKILAGGGLFPLGGSEISGGYKGYGLGAMVEIFCGILGGAHWGPHIRKWMSATTAADLGHCFVAVDPEAFAPGFYQRMQEFINTMRNLPPTNAKLSVEVAGDAEKKHMKLVEEVSGIPYHPNQIKHADELAQRLNVKKLTILKEC</sequence>